<comment type="caution">
    <text evidence="3">The sequence shown here is derived from an EMBL/GenBank/DDBJ whole genome shotgun (WGS) entry which is preliminary data.</text>
</comment>
<dbReference type="InterPro" id="IPR017893">
    <property type="entry name" value="DBB_domain"/>
</dbReference>
<keyword evidence="4" id="KW-1185">Reference proteome</keyword>
<dbReference type="GO" id="GO:0016301">
    <property type="term" value="F:kinase activity"/>
    <property type="evidence" value="ECO:0007669"/>
    <property type="project" value="UniProtKB-KW"/>
</dbReference>
<feature type="region of interest" description="Disordered" evidence="1">
    <location>
        <begin position="396"/>
        <end position="480"/>
    </location>
</feature>
<evidence type="ECO:0000256" key="1">
    <source>
        <dbReference type="SAM" id="MobiDB-lite"/>
    </source>
</evidence>
<dbReference type="GO" id="GO:0005102">
    <property type="term" value="F:signaling receptor binding"/>
    <property type="evidence" value="ECO:0007669"/>
    <property type="project" value="TreeGrafter"/>
</dbReference>
<dbReference type="Proteomes" id="UP000242188">
    <property type="component" value="Unassembled WGS sequence"/>
</dbReference>
<evidence type="ECO:0000313" key="4">
    <source>
        <dbReference type="Proteomes" id="UP000242188"/>
    </source>
</evidence>
<dbReference type="PANTHER" id="PTHR16267:SF11">
    <property type="entry name" value="STUMPS, ISOFORM E"/>
    <property type="match status" value="1"/>
</dbReference>
<proteinExistence type="predicted"/>
<dbReference type="Pfam" id="PF14545">
    <property type="entry name" value="DBB"/>
    <property type="match status" value="1"/>
</dbReference>
<dbReference type="STRING" id="6573.A0A210QW43"/>
<keyword evidence="3" id="KW-0418">Kinase</keyword>
<dbReference type="PANTHER" id="PTHR16267">
    <property type="entry name" value="BANK1/PIK3AP1 FAMILY MEMBER"/>
    <property type="match status" value="1"/>
</dbReference>
<sequence>MTWNDKYDKCEKSGKVKMAKNDICLFFDHDDGQEWCNYWKKMMSCSQVKLSIEVCDTLISAREFKAKVSKSKLLVILTTSNMLQFIQEDDSHFGSLSKRTCVANIHCHTSQEDMGELYNEPFVSRWKIFVASDDGVANRSIVGDLLELIEKQAKKRSTKMRKFKIMPCHVREPAESIALIFKNEVTGRVEVSIGADETRHIAKMMNPFTFAFRIPDTCENEGKSRLKVYTNGTYFGEHPITVILPTLNPYQAPAFLSQILRVPTDNRDALDKALAKVYQTSLPEDDALECILGDFYDDALPQRSKHEIPTLLHFAAKNGLSELCSLLLDTPGSLAAFQQENRDGYDPADLADKHGHTELCDYLRAFVDVETTVQACEDIYLEMSGRSLYANQHELNVQTDPPPKQLRDDDTFNVDLPQPLSRSPRKSRRHSEPTPNSSRPPLPAPRKSPGKRHQTPEEFMGMTDPNPQTSGRSATLGSTSSAAESELIGILSAVKDGEFTLSEAERLYESWKKHNHSHSVSMKERKEGLDTLRNEYVTMFDLVKEKNKEKGVFKKIKNKLVKKKSQQDLKISTPTLLRGSTTSQHVYNRNSGSSDGSRASGSSQASASSYDMGFAGSDSDDLLDEDEEESSGEEAFHTRKSPVASKEAEAGEVQMRLSTSSNHSREARKTMRLEFLETARSFDDEAPPLPPRTYNQC</sequence>
<keyword evidence="3" id="KW-0808">Transferase</keyword>
<feature type="domain" description="DBB" evidence="2">
    <location>
        <begin position="165"/>
        <end position="284"/>
    </location>
</feature>
<dbReference type="InterPro" id="IPR036770">
    <property type="entry name" value="Ankyrin_rpt-contain_sf"/>
</dbReference>
<reference evidence="3 4" key="1">
    <citation type="journal article" date="2017" name="Nat. Ecol. Evol.">
        <title>Scallop genome provides insights into evolution of bilaterian karyotype and development.</title>
        <authorList>
            <person name="Wang S."/>
            <person name="Zhang J."/>
            <person name="Jiao W."/>
            <person name="Li J."/>
            <person name="Xun X."/>
            <person name="Sun Y."/>
            <person name="Guo X."/>
            <person name="Huan P."/>
            <person name="Dong B."/>
            <person name="Zhang L."/>
            <person name="Hu X."/>
            <person name="Sun X."/>
            <person name="Wang J."/>
            <person name="Zhao C."/>
            <person name="Wang Y."/>
            <person name="Wang D."/>
            <person name="Huang X."/>
            <person name="Wang R."/>
            <person name="Lv J."/>
            <person name="Li Y."/>
            <person name="Zhang Z."/>
            <person name="Liu B."/>
            <person name="Lu W."/>
            <person name="Hui Y."/>
            <person name="Liang J."/>
            <person name="Zhou Z."/>
            <person name="Hou R."/>
            <person name="Li X."/>
            <person name="Liu Y."/>
            <person name="Li H."/>
            <person name="Ning X."/>
            <person name="Lin Y."/>
            <person name="Zhao L."/>
            <person name="Xing Q."/>
            <person name="Dou J."/>
            <person name="Li Y."/>
            <person name="Mao J."/>
            <person name="Guo H."/>
            <person name="Dou H."/>
            <person name="Li T."/>
            <person name="Mu C."/>
            <person name="Jiang W."/>
            <person name="Fu Q."/>
            <person name="Fu X."/>
            <person name="Miao Y."/>
            <person name="Liu J."/>
            <person name="Yu Q."/>
            <person name="Li R."/>
            <person name="Liao H."/>
            <person name="Li X."/>
            <person name="Kong Y."/>
            <person name="Jiang Z."/>
            <person name="Chourrout D."/>
            <person name="Li R."/>
            <person name="Bao Z."/>
        </authorList>
    </citation>
    <scope>NUCLEOTIDE SEQUENCE [LARGE SCALE GENOMIC DNA]</scope>
    <source>
        <strain evidence="3 4">PY_sf001</strain>
    </source>
</reference>
<feature type="compositionally biased region" description="Low complexity" evidence="1">
    <location>
        <begin position="591"/>
        <end position="609"/>
    </location>
</feature>
<dbReference type="AlphaFoldDB" id="A0A210QW43"/>
<feature type="compositionally biased region" description="Acidic residues" evidence="1">
    <location>
        <begin position="618"/>
        <end position="632"/>
    </location>
</feature>
<dbReference type="InterPro" id="IPR052446">
    <property type="entry name" value="B-cell_PI3K-Signaling_Adptrs"/>
</dbReference>
<organism evidence="3 4">
    <name type="scientific">Mizuhopecten yessoensis</name>
    <name type="common">Japanese scallop</name>
    <name type="synonym">Patinopecten yessoensis</name>
    <dbReference type="NCBI Taxonomy" id="6573"/>
    <lineage>
        <taxon>Eukaryota</taxon>
        <taxon>Metazoa</taxon>
        <taxon>Spiralia</taxon>
        <taxon>Lophotrochozoa</taxon>
        <taxon>Mollusca</taxon>
        <taxon>Bivalvia</taxon>
        <taxon>Autobranchia</taxon>
        <taxon>Pteriomorphia</taxon>
        <taxon>Pectinida</taxon>
        <taxon>Pectinoidea</taxon>
        <taxon>Pectinidae</taxon>
        <taxon>Mizuhopecten</taxon>
    </lineage>
</organism>
<name>A0A210QW43_MIZYE</name>
<protein>
    <submittedName>
        <fullName evidence="3">Phosphoinositide 3-kinase adapter protein 1</fullName>
    </submittedName>
</protein>
<evidence type="ECO:0000313" key="3">
    <source>
        <dbReference type="EMBL" id="OWF52951.1"/>
    </source>
</evidence>
<dbReference type="EMBL" id="NEDP02001574">
    <property type="protein sequence ID" value="OWF52951.1"/>
    <property type="molecule type" value="Genomic_DNA"/>
</dbReference>
<evidence type="ECO:0000259" key="2">
    <source>
        <dbReference type="Pfam" id="PF14545"/>
    </source>
</evidence>
<feature type="region of interest" description="Disordered" evidence="1">
    <location>
        <begin position="564"/>
        <end position="668"/>
    </location>
</feature>
<dbReference type="OrthoDB" id="6141795at2759"/>
<dbReference type="Gene3D" id="1.25.40.20">
    <property type="entry name" value="Ankyrin repeat-containing domain"/>
    <property type="match status" value="1"/>
</dbReference>
<feature type="compositionally biased region" description="Polar residues" evidence="1">
    <location>
        <begin position="568"/>
        <end position="590"/>
    </location>
</feature>
<accession>A0A210QW43</accession>
<feature type="compositionally biased region" description="Polar residues" evidence="1">
    <location>
        <begin position="465"/>
        <end position="480"/>
    </location>
</feature>
<gene>
    <name evidence="3" type="ORF">KP79_PYT06472</name>
</gene>
<dbReference type="SUPFAM" id="SSF48403">
    <property type="entry name" value="Ankyrin repeat"/>
    <property type="match status" value="1"/>
</dbReference>